<reference evidence="18" key="1">
    <citation type="submission" date="2022-07" db="EMBL/GenBank/DDBJ databases">
        <title>Fungi with potential for degradation of polypropylene.</title>
        <authorList>
            <person name="Gostincar C."/>
        </authorList>
    </citation>
    <scope>NUCLEOTIDE SEQUENCE</scope>
    <source>
        <strain evidence="18">EXF-13308</strain>
    </source>
</reference>
<comment type="function">
    <text evidence="15">Catalyzes the reduction of 3'-oxosphinganine (3-ketodihydrosphingosine/KDS) to sphinganine (dihydrosphingosine/DHS), the second step of de novo sphingolipid biosynthesis.</text>
</comment>
<dbReference type="InterPro" id="IPR002347">
    <property type="entry name" value="SDR_fam"/>
</dbReference>
<dbReference type="EMBL" id="JANBVO010000004">
    <property type="protein sequence ID" value="KAJ9154853.1"/>
    <property type="molecule type" value="Genomic_DNA"/>
</dbReference>
<dbReference type="PANTHER" id="PTHR43550">
    <property type="entry name" value="3-KETODIHYDROSPHINGOSINE REDUCTASE"/>
    <property type="match status" value="1"/>
</dbReference>
<evidence type="ECO:0000313" key="18">
    <source>
        <dbReference type="EMBL" id="KAJ9154853.1"/>
    </source>
</evidence>
<keyword evidence="10 17" id="KW-1133">Transmembrane helix</keyword>
<dbReference type="GO" id="GO:0005789">
    <property type="term" value="C:endoplasmic reticulum membrane"/>
    <property type="evidence" value="ECO:0007669"/>
    <property type="project" value="UniProtKB-SubCell"/>
</dbReference>
<evidence type="ECO:0000256" key="6">
    <source>
        <dbReference type="ARBA" id="ARBA00022741"/>
    </source>
</evidence>
<gene>
    <name evidence="18" type="ORF">NKR23_g2226</name>
</gene>
<keyword evidence="8" id="KW-0521">NADP</keyword>
<keyword evidence="12" id="KW-0443">Lipid metabolism</keyword>
<evidence type="ECO:0000256" key="11">
    <source>
        <dbReference type="ARBA" id="ARBA00023002"/>
    </source>
</evidence>
<comment type="similarity">
    <text evidence="4">Belongs to the short-chain dehydrogenases/reductases (SDR) family.</text>
</comment>
<evidence type="ECO:0000256" key="2">
    <source>
        <dbReference type="ARBA" id="ARBA00004760"/>
    </source>
</evidence>
<evidence type="ECO:0000256" key="17">
    <source>
        <dbReference type="SAM" id="Phobius"/>
    </source>
</evidence>
<keyword evidence="6" id="KW-0547">Nucleotide-binding</keyword>
<dbReference type="PRINTS" id="PR00081">
    <property type="entry name" value="GDHRDH"/>
</dbReference>
<keyword evidence="13 17" id="KW-0472">Membrane</keyword>
<comment type="caution">
    <text evidence="18">The sequence shown here is derived from an EMBL/GenBank/DDBJ whole genome shotgun (WGS) entry which is preliminary data.</text>
</comment>
<dbReference type="InterPro" id="IPR045022">
    <property type="entry name" value="KDSR-like"/>
</dbReference>
<dbReference type="CDD" id="cd08939">
    <property type="entry name" value="KDSR-like_SDR_c"/>
    <property type="match status" value="1"/>
</dbReference>
<comment type="pathway">
    <text evidence="2">Lipid metabolism; sphingolipid metabolism.</text>
</comment>
<keyword evidence="19" id="KW-1185">Reference proteome</keyword>
<evidence type="ECO:0000256" key="8">
    <source>
        <dbReference type="ARBA" id="ARBA00022857"/>
    </source>
</evidence>
<dbReference type="Proteomes" id="UP001174694">
    <property type="component" value="Unassembled WGS sequence"/>
</dbReference>
<dbReference type="EC" id="1.1.1.102" evidence="14"/>
<evidence type="ECO:0000256" key="15">
    <source>
        <dbReference type="ARBA" id="ARBA00044737"/>
    </source>
</evidence>
<organism evidence="18 19">
    <name type="scientific">Pleurostoma richardsiae</name>
    <dbReference type="NCBI Taxonomy" id="41990"/>
    <lineage>
        <taxon>Eukaryota</taxon>
        <taxon>Fungi</taxon>
        <taxon>Dikarya</taxon>
        <taxon>Ascomycota</taxon>
        <taxon>Pezizomycotina</taxon>
        <taxon>Sordariomycetes</taxon>
        <taxon>Sordariomycetidae</taxon>
        <taxon>Calosphaeriales</taxon>
        <taxon>Pleurostomataceae</taxon>
        <taxon>Pleurostoma</taxon>
    </lineage>
</organism>
<evidence type="ECO:0000256" key="14">
    <source>
        <dbReference type="ARBA" id="ARBA00026112"/>
    </source>
</evidence>
<dbReference type="Gene3D" id="3.40.50.720">
    <property type="entry name" value="NAD(P)-binding Rossmann-like Domain"/>
    <property type="match status" value="1"/>
</dbReference>
<comment type="catalytic activity">
    <reaction evidence="16">
        <text>sphinganine + NADP(+) = 3-oxosphinganine + NADPH + H(+)</text>
        <dbReference type="Rhea" id="RHEA:22640"/>
        <dbReference type="ChEBI" id="CHEBI:15378"/>
        <dbReference type="ChEBI" id="CHEBI:57783"/>
        <dbReference type="ChEBI" id="CHEBI:57817"/>
        <dbReference type="ChEBI" id="CHEBI:58299"/>
        <dbReference type="ChEBI" id="CHEBI:58349"/>
        <dbReference type="EC" id="1.1.1.102"/>
    </reaction>
    <physiologicalReaction direction="right-to-left" evidence="16">
        <dbReference type="Rhea" id="RHEA:22642"/>
    </physiologicalReaction>
</comment>
<protein>
    <recommendedName>
        <fullName evidence="14">3-dehydrosphinganine reductase</fullName>
        <ecNumber evidence="14">1.1.1.102</ecNumber>
    </recommendedName>
</protein>
<evidence type="ECO:0000256" key="1">
    <source>
        <dbReference type="ARBA" id="ARBA00004586"/>
    </source>
</evidence>
<evidence type="ECO:0000256" key="9">
    <source>
        <dbReference type="ARBA" id="ARBA00022919"/>
    </source>
</evidence>
<dbReference type="GO" id="GO:0047560">
    <property type="term" value="F:3-dehydrosphinganine reductase activity"/>
    <property type="evidence" value="ECO:0007669"/>
    <property type="project" value="UniProtKB-EC"/>
</dbReference>
<dbReference type="FunFam" id="3.40.50.720:FF:000456">
    <property type="entry name" value="3-ketodihydrosphingosine reductase tsc10"/>
    <property type="match status" value="1"/>
</dbReference>
<keyword evidence="11" id="KW-0560">Oxidoreductase</keyword>
<evidence type="ECO:0000256" key="4">
    <source>
        <dbReference type="ARBA" id="ARBA00006484"/>
    </source>
</evidence>
<keyword evidence="7" id="KW-0256">Endoplasmic reticulum</keyword>
<accession>A0AA38VVH5</accession>
<proteinExistence type="inferred from homology"/>
<keyword evidence="9" id="KW-0746">Sphingolipid metabolism</keyword>
<dbReference type="InterPro" id="IPR036291">
    <property type="entry name" value="NAD(P)-bd_dom_sf"/>
</dbReference>
<dbReference type="GO" id="GO:0030148">
    <property type="term" value="P:sphingolipid biosynthetic process"/>
    <property type="evidence" value="ECO:0007669"/>
    <property type="project" value="InterPro"/>
</dbReference>
<evidence type="ECO:0000256" key="5">
    <source>
        <dbReference type="ARBA" id="ARBA00022692"/>
    </source>
</evidence>
<keyword evidence="5 17" id="KW-0812">Transmembrane</keyword>
<dbReference type="AlphaFoldDB" id="A0AA38VVH5"/>
<dbReference type="SUPFAM" id="SSF51735">
    <property type="entry name" value="NAD(P)-binding Rossmann-fold domains"/>
    <property type="match status" value="1"/>
</dbReference>
<evidence type="ECO:0000256" key="3">
    <source>
        <dbReference type="ARBA" id="ARBA00004991"/>
    </source>
</evidence>
<evidence type="ECO:0000256" key="10">
    <source>
        <dbReference type="ARBA" id="ARBA00022989"/>
    </source>
</evidence>
<feature type="transmembrane region" description="Helical" evidence="17">
    <location>
        <begin position="281"/>
        <end position="302"/>
    </location>
</feature>
<comment type="subcellular location">
    <subcellularLocation>
        <location evidence="1">Endoplasmic reticulum membrane</location>
    </subcellularLocation>
</comment>
<dbReference type="GO" id="GO:0006666">
    <property type="term" value="P:3-keto-sphinganine metabolic process"/>
    <property type="evidence" value="ECO:0007669"/>
    <property type="project" value="InterPro"/>
</dbReference>
<comment type="pathway">
    <text evidence="3">Sphingolipid metabolism.</text>
</comment>
<dbReference type="Pfam" id="PF00106">
    <property type="entry name" value="adh_short"/>
    <property type="match status" value="1"/>
</dbReference>
<evidence type="ECO:0000256" key="16">
    <source>
        <dbReference type="ARBA" id="ARBA00048930"/>
    </source>
</evidence>
<sequence length="323" mass="35238">MGLFSRKNHMPVEGRTILITGGSDGMGRSAARQLAAKGANVIVVGRNVGRLEEGVGEMKAAAKSPHAQRFLYISADVSERDYAAGVIASAIAWNQGSPPDIVWCVAGVSEPMLFAEDAALPSLRRQMDVNFFGAAEMAHAILREWLSPSGPGFAEPRHLVFTASVLALYAIVGYAPYSPSKWAVRGLADTLAQEVMLYPRTPVRVHVVYPGTILSPGFEREQRTKPDVTLHLERDDPKQTPDEVASRAIAGLEAGRHFVTVGLLGEMMRWGVMGGSLRNNWVLDTLAAWFIALAWPIVHLVMHGDIKKFARERGHPATWPKKV</sequence>
<dbReference type="GO" id="GO:0000166">
    <property type="term" value="F:nucleotide binding"/>
    <property type="evidence" value="ECO:0007669"/>
    <property type="project" value="UniProtKB-KW"/>
</dbReference>
<evidence type="ECO:0000256" key="12">
    <source>
        <dbReference type="ARBA" id="ARBA00023098"/>
    </source>
</evidence>
<dbReference type="PANTHER" id="PTHR43550:SF3">
    <property type="entry name" value="3-KETODIHYDROSPHINGOSINE REDUCTASE"/>
    <property type="match status" value="1"/>
</dbReference>
<evidence type="ECO:0000313" key="19">
    <source>
        <dbReference type="Proteomes" id="UP001174694"/>
    </source>
</evidence>
<name>A0AA38VVH5_9PEZI</name>
<evidence type="ECO:0000256" key="13">
    <source>
        <dbReference type="ARBA" id="ARBA00023136"/>
    </source>
</evidence>
<evidence type="ECO:0000256" key="7">
    <source>
        <dbReference type="ARBA" id="ARBA00022824"/>
    </source>
</evidence>